<accession>A0A0G3GRK5</accession>
<dbReference type="OrthoDB" id="537501at2"/>
<dbReference type="GO" id="GO:0016853">
    <property type="term" value="F:isomerase activity"/>
    <property type="evidence" value="ECO:0007669"/>
    <property type="project" value="UniProtKB-KW"/>
</dbReference>
<dbReference type="STRING" id="1050174.CEPID_06660"/>
<keyword evidence="1" id="KW-0413">Isomerase</keyword>
<evidence type="ECO:0000313" key="2">
    <source>
        <dbReference type="Proteomes" id="UP000035368"/>
    </source>
</evidence>
<dbReference type="Proteomes" id="UP000035368">
    <property type="component" value="Chromosome"/>
</dbReference>
<evidence type="ECO:0000313" key="1">
    <source>
        <dbReference type="EMBL" id="AKK03190.1"/>
    </source>
</evidence>
<proteinExistence type="predicted"/>
<dbReference type="EMBL" id="CP011541">
    <property type="protein sequence ID" value="AKK03190.1"/>
    <property type="molecule type" value="Genomic_DNA"/>
</dbReference>
<dbReference type="KEGG" id="cei:CEPID_06660"/>
<keyword evidence="2" id="KW-1185">Reference proteome</keyword>
<dbReference type="RefSeq" id="WP_047240258.1">
    <property type="nucleotide sequence ID" value="NZ_CP011541.1"/>
</dbReference>
<dbReference type="InterPro" id="IPR036188">
    <property type="entry name" value="FAD/NAD-bd_sf"/>
</dbReference>
<dbReference type="Pfam" id="PF05834">
    <property type="entry name" value="Lycopene_cycl"/>
    <property type="match status" value="1"/>
</dbReference>
<dbReference type="EC" id="5.5.1.19" evidence="1"/>
<organism evidence="1 2">
    <name type="scientific">Corynebacterium epidermidicanis</name>
    <dbReference type="NCBI Taxonomy" id="1050174"/>
    <lineage>
        <taxon>Bacteria</taxon>
        <taxon>Bacillati</taxon>
        <taxon>Actinomycetota</taxon>
        <taxon>Actinomycetes</taxon>
        <taxon>Mycobacteriales</taxon>
        <taxon>Corynebacteriaceae</taxon>
        <taxon>Corynebacterium</taxon>
    </lineage>
</organism>
<reference evidence="1 2" key="1">
    <citation type="submission" date="2015-05" db="EMBL/GenBank/DDBJ databases">
        <title>Complete genome sequence of Corynebacterium epidermidicanis DSM 45586, isolated from the skin of a dog suffering from pruritus.</title>
        <authorList>
            <person name="Ruckert C."/>
            <person name="Albersmeier A."/>
            <person name="Winkler A."/>
            <person name="Tauch A."/>
        </authorList>
    </citation>
    <scope>NUCLEOTIDE SEQUENCE [LARGE SCALE GENOMIC DNA]</scope>
    <source>
        <strain evidence="1 2">DSM 45586</strain>
    </source>
</reference>
<gene>
    <name evidence="1" type="ORF">CEPID_06660</name>
</gene>
<sequence>MATTYDLIIVGLGPAGAALGHRAQARGLKVLGIDPQTRWVNTFGLFRDELPDWLSDIPVSSRSFPTARALRTHQLAREYVILDNDALRRRLLTFEVIQGHAEIQNSTRVQVGPNSFTADVVVDARGARMEEGMVAQQALGWFVTEPIAPNWLDFDPRTGQFRYSFPTKHGTLVEQTLLATREVVDWDCLAAQLEADLDEKPRAVEKVVIPLSPPQPTLSALPFGARAGFINPITGFSLATSFRMVDPTLDALWPKQGDHPNQLPFRTWQFRVDRALCTLIQSVLLELSPARLAEVLDVILGASIKTQRGFLGLGDPIGTLWGMMRVFVSVPLGTKVSILRVLAAQIRRAR</sequence>
<dbReference type="PANTHER" id="PTHR39757:SF5">
    <property type="entry name" value="OS02G0190600 PROTEIN"/>
    <property type="match status" value="1"/>
</dbReference>
<dbReference type="SUPFAM" id="SSF51905">
    <property type="entry name" value="FAD/NAD(P)-binding domain"/>
    <property type="match status" value="1"/>
</dbReference>
<dbReference type="Gene3D" id="3.50.50.60">
    <property type="entry name" value="FAD/NAD(P)-binding domain"/>
    <property type="match status" value="1"/>
</dbReference>
<dbReference type="PATRIC" id="fig|1050174.4.peg.1344"/>
<name>A0A0G3GRK5_9CORY</name>
<dbReference type="PANTHER" id="PTHR39757">
    <property type="match status" value="1"/>
</dbReference>
<dbReference type="AlphaFoldDB" id="A0A0G3GRK5"/>
<protein>
    <submittedName>
        <fullName evidence="1">Lycopene cyclase protein</fullName>
        <ecNumber evidence="1">5.5.1.19</ecNumber>
    </submittedName>
</protein>